<dbReference type="eggNOG" id="COG0613">
    <property type="taxonomic scope" value="Bacteria"/>
</dbReference>
<dbReference type="eggNOG" id="COG0438">
    <property type="taxonomic scope" value="Bacteria"/>
</dbReference>
<evidence type="ECO:0000313" key="3">
    <source>
        <dbReference type="Proteomes" id="UP000017148"/>
    </source>
</evidence>
<feature type="domain" description="Polymerase/histidinol phosphatase N-terminal" evidence="1">
    <location>
        <begin position="3"/>
        <end position="79"/>
    </location>
</feature>
<dbReference type="Proteomes" id="UP000017148">
    <property type="component" value="Unassembled WGS sequence"/>
</dbReference>
<sequence>MKADLHCHSQYSKHPSDWFLQRIGSAESYTTPDQIYHRMKERGMDFFAITDHNTMEGSLQLHEAYPETVIRGVESTAYFPEDQCKVHILIYDIGIEEFLRIESLRTNIYLLQDYLVESEIPHAVAHATFSVNGTLTKDHVERLLLLFSLFETRNGSRTEDANHGLSYLLNNLTPLHMDQLSQKHGLSPVNETPWIKGEIGGSDDHSGLYLGETYTEIPHVKNVQEFIQMLRQGSCLAQGRHSDFRSLTFHFYKVAVDFSSHRSPAASQGFLSSIGEYLSTGKPFGLRDKLNLSKIKNSAVKEHLRPFFAKGNKNSTMTERRDLLYTTLTNITDDLIQDIFTSLIEKVYAGDVIGLMRSISSLIPPTFLCAPFFSSLKYHYKDKKILTDLLQSLHIAQREHTRILWFTDTLFELNGPAESVKQIVQAAQKIDEVELILVTTATENETCEDVPPNTILLPACFSMEMPHYKDILLRIPSLLKTIEKIDALNAHALVLSTPGPLGLIAHMIGRVSSLPIHGIYHTDFAEQAYAIT</sequence>
<evidence type="ECO:0000259" key="1">
    <source>
        <dbReference type="SMART" id="SM00481"/>
    </source>
</evidence>
<evidence type="ECO:0000313" key="2">
    <source>
        <dbReference type="EMBL" id="ERP30888.1"/>
    </source>
</evidence>
<dbReference type="InterPro" id="IPR052018">
    <property type="entry name" value="PHP_domain"/>
</dbReference>
<dbReference type="PANTHER" id="PTHR42924:SF3">
    <property type="entry name" value="POLYMERASE_HISTIDINOL PHOSPHATASE N-TERMINAL DOMAIN-CONTAINING PROTEIN"/>
    <property type="match status" value="1"/>
</dbReference>
<dbReference type="RefSeq" id="WP_022637623.1">
    <property type="nucleotide sequence ID" value="NZ_ASJR01000027.1"/>
</dbReference>
<proteinExistence type="predicted"/>
<name>U7D4M6_9BACT</name>
<dbReference type="PANTHER" id="PTHR42924">
    <property type="entry name" value="EXONUCLEASE"/>
    <property type="match status" value="1"/>
</dbReference>
<dbReference type="Gene3D" id="3.20.20.140">
    <property type="entry name" value="Metal-dependent hydrolases"/>
    <property type="match status" value="1"/>
</dbReference>
<dbReference type="STRING" id="1313304.CALK_2256"/>
<dbReference type="GO" id="GO:0035312">
    <property type="term" value="F:5'-3' DNA exonuclease activity"/>
    <property type="evidence" value="ECO:0007669"/>
    <property type="project" value="TreeGrafter"/>
</dbReference>
<dbReference type="GO" id="GO:0016740">
    <property type="term" value="F:transferase activity"/>
    <property type="evidence" value="ECO:0007669"/>
    <property type="project" value="UniProtKB-KW"/>
</dbReference>
<comment type="caution">
    <text evidence="2">The sequence shown here is derived from an EMBL/GenBank/DDBJ whole genome shotgun (WGS) entry which is preliminary data.</text>
</comment>
<dbReference type="EMBL" id="ASJR01000027">
    <property type="protein sequence ID" value="ERP30888.1"/>
    <property type="molecule type" value="Genomic_DNA"/>
</dbReference>
<dbReference type="InterPro" id="IPR003141">
    <property type="entry name" value="Pol/His_phosphatase_N"/>
</dbReference>
<protein>
    <submittedName>
        <fullName evidence="2">Glycosyl transferase, group 1</fullName>
    </submittedName>
</protein>
<reference evidence="2 3" key="1">
    <citation type="journal article" date="2013" name="Environ. Microbiol.">
        <title>Genome analysis of Chitinivibrio alkaliphilus gen. nov., sp. nov., a novel extremely haloalkaliphilic anaerobic chitinolytic bacterium from the candidate phylum Termite Group 3.</title>
        <authorList>
            <person name="Sorokin D.Y."/>
            <person name="Gumerov V.M."/>
            <person name="Rakitin A.L."/>
            <person name="Beletsky A.V."/>
            <person name="Damste J.S."/>
            <person name="Muyzer G."/>
            <person name="Mardanov A.V."/>
            <person name="Ravin N.V."/>
        </authorList>
    </citation>
    <scope>NUCLEOTIDE SEQUENCE [LARGE SCALE GENOMIC DNA]</scope>
    <source>
        <strain evidence="2 3">ACht1</strain>
    </source>
</reference>
<dbReference type="InterPro" id="IPR016195">
    <property type="entry name" value="Pol/histidinol_Pase-like"/>
</dbReference>
<dbReference type="OrthoDB" id="9802525at2"/>
<dbReference type="SUPFAM" id="SSF89550">
    <property type="entry name" value="PHP domain-like"/>
    <property type="match status" value="1"/>
</dbReference>
<keyword evidence="3" id="KW-1185">Reference proteome</keyword>
<organism evidence="2 3">
    <name type="scientific">Chitinivibrio alkaliphilus ACht1</name>
    <dbReference type="NCBI Taxonomy" id="1313304"/>
    <lineage>
        <taxon>Bacteria</taxon>
        <taxon>Pseudomonadati</taxon>
        <taxon>Fibrobacterota</taxon>
        <taxon>Chitinivibrionia</taxon>
        <taxon>Chitinivibrionales</taxon>
        <taxon>Chitinivibrionaceae</taxon>
        <taxon>Chitinivibrio</taxon>
    </lineage>
</organism>
<gene>
    <name evidence="2" type="ORF">CALK_2256</name>
</gene>
<dbReference type="GO" id="GO:0004534">
    <property type="term" value="F:5'-3' RNA exonuclease activity"/>
    <property type="evidence" value="ECO:0007669"/>
    <property type="project" value="TreeGrafter"/>
</dbReference>
<dbReference type="SMART" id="SM00481">
    <property type="entry name" value="POLIIIAc"/>
    <property type="match status" value="1"/>
</dbReference>
<dbReference type="AlphaFoldDB" id="U7D4M6"/>
<accession>U7D4M6</accession>
<keyword evidence="2" id="KW-0808">Transferase</keyword>